<evidence type="ECO:0000313" key="2">
    <source>
        <dbReference type="Proteomes" id="UP000002217"/>
    </source>
</evidence>
<sequence>MADPNVYLPLTKAFRLDFIPLDKLSLAGELYEELKDVIVTRYQDEVLKPGPGSRFEMDLSFRKEVVFELPGLGGISLVIGGAAGALLTVGYETDYASWKIILGGAVRIRFSRDWIHPVVQKDGKWVNNPIQQYTEISIGIKMIVDNNWNVSFDGNNEFSLTQSMIGDSGFIIEGTVAIDFSENQSLPETISMGLGNEWKGVVFKTLKLVLPDSLDVPLLPGELVLTNFHIGSGGISGKISGNWTVKLDPGGKSFTGQGAGSLFDIPFALKQISLEFMHNTITSSSIQGAVMFPFFDSPAVVELGISTDGDFAIGLSSDQSALNALLPAGQKPVNSNGLFTFKKEGLLDLTIKGLKLGLEDGVFMAGIDGSVRPLVGGMDWPEFEVTGLSIDSKGHVKIGGGWINMSKQKSLDFKGFSASLSKIGFGSDADGKRWVGISGSIKIIDGVPVTGSVEGLKIKWNPDHLSDISFEIAGIGIGFEIKNVLKFDGAVAFINEPGKTGFLGGIKLVIYPINVSIDAQFMAGKNNLNPPYKFFYAALEVQLPVGIPLLNTGLGIFGMAGLFGYNVEPTKGYPPNDNETWYDWYSSNPEGVSKIGGVGGQRKKWSDHLDSLAFGAGLILGTQSDNGYTFAAKTMLVLLIPGPVIIIEGKANFLKDRSQLNDDAIFKTLAIFDNRVGTFLMNMEANFLYPQPDGKVIKVHGLSEAFFDFSNPQNWHLYIGQKEKEKRIRATILSLFEANAYFMIDNRSMQMGSWIGYDNKWKFGPLSVVLEAWMEQYASLTFKPLQAEGGMSMHGKVSLKVFTFSLGLSVDAGVVVKAPHPFLVHAELDVSIDLPWPLPDKKAHIELDWKKEEKPPVPMPLAGFGVEHLKATDKWVLDKYPVYDRNSDGFMDAGVAAEPADALDKAPPVPLDAKPVIIFAKPVEDASAVADNPQPSPGPQAAGKYMYKYRLTGIRLEKRPRSGGNWVTCDPQKIRAKWQVVTEGGRLVNTKLMLWSRTAFDISREMTNNELWEGSLGQEGICLHDLEPKAVRIDFEDMDPDIYLPRIFIEEDGSIFRGRYPVKVVEYISPWKTQRALYLNSYSSYRPARLINIDFAGYLGKVFDNPFKIDRVEFRVGNSHAAKVEIVPVNGGGGFALYNFTEIILPPSDKIYIKLYNSYPVTITAYSRDIVVGGRMADPAVSDSCVNTVSFQGKAIDRLLFMVAEAHTAYLTGFGCEEPEWHAETTPNLNIVFPEKLHDLSLFIGNSSSLVLTAYDEQHKQLVRQNINTTQDAAGCEPVKLTGDIRQINLEGDVLISSVAYITAVENERFEAEEKARQHLKEKTEQSWSCHEADLLEAGMCYRISVDTEAFRDNECFKFTEYAYFKTENPPGVYPANSTGESYPYAGPLKDLSLYVHKTIPSDGQKPVYCTYDIGVLYNESYVDQMYRQANLPLQVKLYDNNDRPVTDDEGNEVQVDNQWGDNPQTYLTREEEQWVKMVNDHGCATITHTQKPKSRNLFIQGVTMKPETLYRARLVACGTSGEVYTVYRFSFITSKFAGFTHQVQSFRDAAWSYGRLTGQSVLPGSGAKAKLEAILAGLNPYDSYNSGLESERFERIAQVFGLGVRQLPQTVEILALDDESGCCGYLLESPEPFDWERTSLEISFAEQNLIIRDSVALEEAVGQVKIVESAVPGEAGAGVDRNAEWVEIILLKTCDLSGFSIEYKGFDLLMPGSSQPASDFVNYYTFGPEKSLPAGTVIRIHTGEAVEQTNLSEEIEHRFLSLGKCRFHSTGNIFRIRDASGAVIHRLAREPGAAYVRKESILLRNSDSTRAFVFFPAGIEKAGQVSPGNYRLSFNFRRNIGNDRPIMKKMGSDSAESTGIRFTLPAVLPAL</sequence>
<organism evidence="1 2">
    <name type="scientific">Desulfofarcimen acetoxidans (strain ATCC 49208 / DSM 771 / KCTC 5769 / VKM B-1644 / 5575)</name>
    <name type="common">Desulfotomaculum acetoxidans</name>
    <dbReference type="NCBI Taxonomy" id="485916"/>
    <lineage>
        <taxon>Bacteria</taxon>
        <taxon>Bacillati</taxon>
        <taxon>Bacillota</taxon>
        <taxon>Clostridia</taxon>
        <taxon>Eubacteriales</taxon>
        <taxon>Peptococcaceae</taxon>
        <taxon>Desulfofarcimen</taxon>
    </lineage>
</organism>
<reference evidence="1 2" key="1">
    <citation type="journal article" date="2009" name="Stand. Genomic Sci.">
        <title>Complete genome sequence of Desulfotomaculum acetoxidans type strain (5575).</title>
        <authorList>
            <person name="Spring S."/>
            <person name="Lapidus A."/>
            <person name="Schroder M."/>
            <person name="Gleim D."/>
            <person name="Sims D."/>
            <person name="Meincke L."/>
            <person name="Glavina Del Rio T."/>
            <person name="Tice H."/>
            <person name="Copeland A."/>
            <person name="Cheng J.F."/>
            <person name="Lucas S."/>
            <person name="Chen F."/>
            <person name="Nolan M."/>
            <person name="Bruce D."/>
            <person name="Goodwin L."/>
            <person name="Pitluck S."/>
            <person name="Ivanova N."/>
            <person name="Mavromatis K."/>
            <person name="Mikhailova N."/>
            <person name="Pati A."/>
            <person name="Chen A."/>
            <person name="Palaniappan K."/>
            <person name="Land M."/>
            <person name="Hauser L."/>
            <person name="Chang Y.J."/>
            <person name="Jeffries C.D."/>
            <person name="Chain P."/>
            <person name="Saunders E."/>
            <person name="Brettin T."/>
            <person name="Detter J.C."/>
            <person name="Goker M."/>
            <person name="Bristow J."/>
            <person name="Eisen J.A."/>
            <person name="Markowitz V."/>
            <person name="Hugenholtz P."/>
            <person name="Kyrpides N.C."/>
            <person name="Klenk H.P."/>
            <person name="Han C."/>
        </authorList>
    </citation>
    <scope>NUCLEOTIDE SEQUENCE [LARGE SCALE GENOMIC DNA]</scope>
    <source>
        <strain evidence="2">ATCC 49208 / DSM 771 / VKM B-1644</strain>
    </source>
</reference>
<dbReference type="eggNOG" id="COG2885">
    <property type="taxonomic scope" value="Bacteria"/>
</dbReference>
<dbReference type="KEGG" id="dae:Dtox_4319"/>
<dbReference type="EMBL" id="CP001720">
    <property type="protein sequence ID" value="ACV64983.1"/>
    <property type="molecule type" value="Genomic_DNA"/>
</dbReference>
<accession>C8W015</accession>
<dbReference type="RefSeq" id="WP_015759653.1">
    <property type="nucleotide sequence ID" value="NC_013216.1"/>
</dbReference>
<dbReference type="Proteomes" id="UP000002217">
    <property type="component" value="Chromosome"/>
</dbReference>
<dbReference type="STRING" id="485916.Dtox_4319"/>
<keyword evidence="2" id="KW-1185">Reference proteome</keyword>
<proteinExistence type="predicted"/>
<dbReference type="HOGENOM" id="CLU_236168_0_0_9"/>
<evidence type="ECO:0000313" key="1">
    <source>
        <dbReference type="EMBL" id="ACV64983.1"/>
    </source>
</evidence>
<name>C8W015_DESAS</name>
<gene>
    <name evidence="1" type="ordered locus">Dtox_4319</name>
</gene>
<protein>
    <submittedName>
        <fullName evidence="1">Uncharacterized protein</fullName>
    </submittedName>
</protein>